<evidence type="ECO:0000256" key="2">
    <source>
        <dbReference type="ARBA" id="ARBA00012438"/>
    </source>
</evidence>
<feature type="transmembrane region" description="Helical" evidence="6">
    <location>
        <begin position="5"/>
        <end position="24"/>
    </location>
</feature>
<evidence type="ECO:0000256" key="6">
    <source>
        <dbReference type="SAM" id="Phobius"/>
    </source>
</evidence>
<dbReference type="Proteomes" id="UP000521313">
    <property type="component" value="Unassembled WGS sequence"/>
</dbReference>
<proteinExistence type="predicted"/>
<organism evidence="8 9">
    <name type="scientific">Faecalicoccus acidiformans</name>
    <dbReference type="NCBI Taxonomy" id="915173"/>
    <lineage>
        <taxon>Bacteria</taxon>
        <taxon>Bacillati</taxon>
        <taxon>Bacillota</taxon>
        <taxon>Erysipelotrichia</taxon>
        <taxon>Erysipelotrichales</taxon>
        <taxon>Erysipelotrichaceae</taxon>
        <taxon>Faecalicoccus</taxon>
    </lineage>
</organism>
<dbReference type="PANTHER" id="PTHR43547:SF2">
    <property type="entry name" value="HYBRID SIGNAL TRANSDUCTION HISTIDINE KINASE C"/>
    <property type="match status" value="1"/>
</dbReference>
<reference evidence="8 9" key="1">
    <citation type="submission" date="2020-08" db="EMBL/GenBank/DDBJ databases">
        <title>Genomic Encyclopedia of Type Strains, Phase IV (KMG-IV): sequencing the most valuable type-strain genomes for metagenomic binning, comparative biology and taxonomic classification.</title>
        <authorList>
            <person name="Goeker M."/>
        </authorList>
    </citation>
    <scope>NUCLEOTIDE SEQUENCE [LARGE SCALE GENOMIC DNA]</scope>
    <source>
        <strain evidence="8 9">DSM 26963</strain>
    </source>
</reference>
<dbReference type="EC" id="2.7.13.3" evidence="2"/>
<dbReference type="InterPro" id="IPR003594">
    <property type="entry name" value="HATPase_dom"/>
</dbReference>
<evidence type="ECO:0000256" key="3">
    <source>
        <dbReference type="ARBA" id="ARBA00022553"/>
    </source>
</evidence>
<keyword evidence="6" id="KW-0812">Transmembrane</keyword>
<dbReference type="Gene3D" id="3.30.565.10">
    <property type="entry name" value="Histidine kinase-like ATPase, C-terminal domain"/>
    <property type="match status" value="1"/>
</dbReference>
<feature type="domain" description="Histidine kinase" evidence="7">
    <location>
        <begin position="164"/>
        <end position="368"/>
    </location>
</feature>
<dbReference type="SMART" id="SM00388">
    <property type="entry name" value="HisKA"/>
    <property type="match status" value="1"/>
</dbReference>
<dbReference type="GO" id="GO:0000155">
    <property type="term" value="F:phosphorelay sensor kinase activity"/>
    <property type="evidence" value="ECO:0007669"/>
    <property type="project" value="InterPro"/>
</dbReference>
<dbReference type="SUPFAM" id="SSF47384">
    <property type="entry name" value="Homodimeric domain of signal transducing histidine kinase"/>
    <property type="match status" value="1"/>
</dbReference>
<dbReference type="RefSeq" id="WP_183376266.1">
    <property type="nucleotide sequence ID" value="NZ_JACHHD010000014.1"/>
</dbReference>
<dbReference type="InterPro" id="IPR003661">
    <property type="entry name" value="HisK_dim/P_dom"/>
</dbReference>
<dbReference type="Pfam" id="PF00512">
    <property type="entry name" value="HisKA"/>
    <property type="match status" value="1"/>
</dbReference>
<evidence type="ECO:0000259" key="7">
    <source>
        <dbReference type="PROSITE" id="PS50109"/>
    </source>
</evidence>
<keyword evidence="3" id="KW-0597">Phosphoprotein</keyword>
<dbReference type="InterPro" id="IPR036097">
    <property type="entry name" value="HisK_dim/P_sf"/>
</dbReference>
<evidence type="ECO:0000256" key="4">
    <source>
        <dbReference type="ARBA" id="ARBA00022777"/>
    </source>
</evidence>
<evidence type="ECO:0000256" key="1">
    <source>
        <dbReference type="ARBA" id="ARBA00000085"/>
    </source>
</evidence>
<dbReference type="InterPro" id="IPR036890">
    <property type="entry name" value="HATPase_C_sf"/>
</dbReference>
<dbReference type="PRINTS" id="PR00344">
    <property type="entry name" value="BCTRLSENSOR"/>
</dbReference>
<evidence type="ECO:0000256" key="5">
    <source>
        <dbReference type="ARBA" id="ARBA00023012"/>
    </source>
</evidence>
<dbReference type="SMART" id="SM00387">
    <property type="entry name" value="HATPase_c"/>
    <property type="match status" value="1"/>
</dbReference>
<dbReference type="InterPro" id="IPR005467">
    <property type="entry name" value="His_kinase_dom"/>
</dbReference>
<feature type="transmembrane region" description="Helical" evidence="6">
    <location>
        <begin position="85"/>
        <end position="106"/>
    </location>
</feature>
<dbReference type="InterPro" id="IPR004358">
    <property type="entry name" value="Sig_transdc_His_kin-like_C"/>
</dbReference>
<dbReference type="CDD" id="cd00082">
    <property type="entry name" value="HisKA"/>
    <property type="match status" value="1"/>
</dbReference>
<evidence type="ECO:0000313" key="8">
    <source>
        <dbReference type="EMBL" id="MBB5185370.1"/>
    </source>
</evidence>
<keyword evidence="6" id="KW-0472">Membrane</keyword>
<protein>
    <recommendedName>
        <fullName evidence="2">histidine kinase</fullName>
        <ecNumber evidence="2">2.7.13.3</ecNumber>
    </recommendedName>
</protein>
<keyword evidence="6" id="KW-1133">Transmembrane helix</keyword>
<comment type="caution">
    <text evidence="8">The sequence shown here is derived from an EMBL/GenBank/DDBJ whole genome shotgun (WGS) entry which is preliminary data.</text>
</comment>
<name>A0A7W8D1A3_9FIRM</name>
<evidence type="ECO:0000313" key="9">
    <source>
        <dbReference type="Proteomes" id="UP000521313"/>
    </source>
</evidence>
<dbReference type="Gene3D" id="1.10.287.130">
    <property type="match status" value="1"/>
</dbReference>
<dbReference type="SUPFAM" id="SSF55874">
    <property type="entry name" value="ATPase domain of HSP90 chaperone/DNA topoisomerase II/histidine kinase"/>
    <property type="match status" value="1"/>
</dbReference>
<keyword evidence="4 8" id="KW-0418">Kinase</keyword>
<comment type="catalytic activity">
    <reaction evidence="1">
        <text>ATP + protein L-histidine = ADP + protein N-phospho-L-histidine.</text>
        <dbReference type="EC" id="2.7.13.3"/>
    </reaction>
</comment>
<dbReference type="AlphaFoldDB" id="A0A7W8D1A3"/>
<accession>A0A7W8D1A3</accession>
<keyword evidence="4 8" id="KW-0808">Transferase</keyword>
<dbReference type="PROSITE" id="PS50109">
    <property type="entry name" value="HIS_KIN"/>
    <property type="match status" value="1"/>
</dbReference>
<keyword evidence="5" id="KW-0902">Two-component regulatory system</keyword>
<gene>
    <name evidence="8" type="ORF">HNQ43_001424</name>
</gene>
<dbReference type="Pfam" id="PF02518">
    <property type="entry name" value="HATPase_c"/>
    <property type="match status" value="1"/>
</dbReference>
<sequence>MKKNLIYILIGFGAFFAAFVFLFHELFQGFLNQTVVLATSDNPIHYLFNQADGVQIDHAWRQLVLNGYGETGQQYLYSHLYRNTYVILIFLLLLCFIGVGIALYVYKKKKEKKQNEWILQSIKNGRFDYDNEILYSVFQIHQQYRNKIETLIKDIAVQNEEYENIAHQLKSSLSTVILNTDLIKEDEDTIKYKKRIIEELERSNKLLNQFLSGYKIRNHQKYLSFQVSDLQQVIHLAVDCVREDAKTKNIHFVKDIQSCYLAMDSFWMQEVIETILKNCIDFADKNSNIQIILNHVDNRILLEISDTGIPLDPSVDIFSRYETASCAKEHYGIGLHMAKQIIEQHFGTIHVESKGKQVKFFIHLPLHQLETFTY</sequence>
<dbReference type="PANTHER" id="PTHR43547">
    <property type="entry name" value="TWO-COMPONENT HISTIDINE KINASE"/>
    <property type="match status" value="1"/>
</dbReference>
<dbReference type="EMBL" id="JACHHD010000014">
    <property type="protein sequence ID" value="MBB5185370.1"/>
    <property type="molecule type" value="Genomic_DNA"/>
</dbReference>